<dbReference type="GO" id="GO:0004818">
    <property type="term" value="F:glutamate-tRNA ligase activity"/>
    <property type="evidence" value="ECO:0007669"/>
    <property type="project" value="UniProtKB-EC"/>
</dbReference>
<dbReference type="GO" id="GO:0000049">
    <property type="term" value="F:tRNA binding"/>
    <property type="evidence" value="ECO:0007669"/>
    <property type="project" value="InterPro"/>
</dbReference>
<gene>
    <name evidence="11" type="ORF">UFOPK3543_02426</name>
</gene>
<evidence type="ECO:0000259" key="10">
    <source>
        <dbReference type="Pfam" id="PF19269"/>
    </source>
</evidence>
<dbReference type="SUPFAM" id="SSF48163">
    <property type="entry name" value="An anticodon-binding domain of class I aminoacyl-tRNA synthetases"/>
    <property type="match status" value="1"/>
</dbReference>
<keyword evidence="5" id="KW-0067">ATP-binding</keyword>
<dbReference type="CDD" id="cd00808">
    <property type="entry name" value="GluRS_core"/>
    <property type="match status" value="1"/>
</dbReference>
<evidence type="ECO:0000313" key="11">
    <source>
        <dbReference type="EMBL" id="CAB4926987.1"/>
    </source>
</evidence>
<dbReference type="GO" id="GO:0008270">
    <property type="term" value="F:zinc ion binding"/>
    <property type="evidence" value="ECO:0007669"/>
    <property type="project" value="InterPro"/>
</dbReference>
<accession>A0A6J7I925</accession>
<dbReference type="InterPro" id="IPR000924">
    <property type="entry name" value="Glu/Gln-tRNA-synth"/>
</dbReference>
<organism evidence="11">
    <name type="scientific">freshwater metagenome</name>
    <dbReference type="NCBI Taxonomy" id="449393"/>
    <lineage>
        <taxon>unclassified sequences</taxon>
        <taxon>metagenomes</taxon>
        <taxon>ecological metagenomes</taxon>
    </lineage>
</organism>
<dbReference type="InterPro" id="IPR004527">
    <property type="entry name" value="Glu-tRNA-ligase_bac/mito"/>
</dbReference>
<dbReference type="InterPro" id="IPR049940">
    <property type="entry name" value="GluQ/Sye"/>
</dbReference>
<dbReference type="PANTHER" id="PTHR43311">
    <property type="entry name" value="GLUTAMATE--TRNA LIGASE"/>
    <property type="match status" value="1"/>
</dbReference>
<evidence type="ECO:0000256" key="2">
    <source>
        <dbReference type="ARBA" id="ARBA00012835"/>
    </source>
</evidence>
<feature type="domain" description="Glutamyl/glutaminyl-tRNA synthetase class Ib catalytic" evidence="9">
    <location>
        <begin position="27"/>
        <end position="328"/>
    </location>
</feature>
<dbReference type="Gene3D" id="3.40.50.620">
    <property type="entry name" value="HUPs"/>
    <property type="match status" value="1"/>
</dbReference>
<dbReference type="PANTHER" id="PTHR43311:SF2">
    <property type="entry name" value="GLUTAMATE--TRNA LIGASE, MITOCHONDRIAL-RELATED"/>
    <property type="match status" value="1"/>
</dbReference>
<keyword evidence="4" id="KW-0547">Nucleotide-binding</keyword>
<dbReference type="GO" id="GO:0005524">
    <property type="term" value="F:ATP binding"/>
    <property type="evidence" value="ECO:0007669"/>
    <property type="project" value="UniProtKB-KW"/>
</dbReference>
<dbReference type="Gene3D" id="1.10.10.350">
    <property type="match status" value="1"/>
</dbReference>
<dbReference type="SUPFAM" id="SSF52374">
    <property type="entry name" value="Nucleotidylyl transferase"/>
    <property type="match status" value="1"/>
</dbReference>
<dbReference type="PROSITE" id="PS00178">
    <property type="entry name" value="AA_TRNA_LIGASE_I"/>
    <property type="match status" value="1"/>
</dbReference>
<dbReference type="InterPro" id="IPR001412">
    <property type="entry name" value="aa-tRNA-synth_I_CS"/>
</dbReference>
<comment type="similarity">
    <text evidence="1">Belongs to the class-I aminoacyl-tRNA synthetase family. Glutamate--tRNA ligase type 1 subfamily.</text>
</comment>
<dbReference type="InterPro" id="IPR045462">
    <property type="entry name" value="aa-tRNA-synth_I_cd-bd"/>
</dbReference>
<dbReference type="Pfam" id="PF00749">
    <property type="entry name" value="tRNA-synt_1c"/>
    <property type="match status" value="1"/>
</dbReference>
<keyword evidence="7" id="KW-0030">Aminoacyl-tRNA synthetase</keyword>
<evidence type="ECO:0000256" key="5">
    <source>
        <dbReference type="ARBA" id="ARBA00022840"/>
    </source>
</evidence>
<dbReference type="AlphaFoldDB" id="A0A6J7I925"/>
<dbReference type="EC" id="6.1.1.17" evidence="2"/>
<protein>
    <recommendedName>
        <fullName evidence="2">glutamate--tRNA ligase</fullName>
        <ecNumber evidence="2">6.1.1.17</ecNumber>
    </recommendedName>
    <alternativeName>
        <fullName evidence="8">Glutamyl-tRNA synthetase</fullName>
    </alternativeName>
</protein>
<dbReference type="HAMAP" id="MF_00022">
    <property type="entry name" value="Glu_tRNA_synth_type1"/>
    <property type="match status" value="1"/>
</dbReference>
<evidence type="ECO:0000256" key="6">
    <source>
        <dbReference type="ARBA" id="ARBA00022917"/>
    </source>
</evidence>
<name>A0A6J7I925_9ZZZZ</name>
<sequence>MRRPRGPPATATRGSACSLARVIDRPVRVRFAPSPTGYFHVGGAKTSLYNWIFARQSNGVFVLRIEDTDAERNKPEWIEGIQSAMQWLVSGLDSPAWDEGPYFQSHNAPKHLEAAATLFAAGRAYYCDCTRDDVKERTGSEHAGYDGHCRTRGLEAAPGHALRFRTPDEGVTVVVDVIRGNPEFPNGHLEDFIILRGNGSPMFLLANVVDDIDMGITHVVRAEEHLSNTPKAQLLWEALDGGPLPVFAHVPLLVNEKRQKLSKRRDPVALEMYRDQGFLPEAMRNFLMLLGWSPAGDDEIVPWSRVMADFRLEDVNSSPAYFDVQKLTAINGEYIRALPVEEFIERCAPWVPDEWRTSEVFTAMAPLVQERVKRLDEVPEMIDFLFRDDVPFDEQSWNKAMKAPADAILDGVIDAYETCAWDAASLKLAAEAVGERHGLKPSKAQAPVRVAVTGRTVGPPLYDSVAVLGRERTLARLRAARARLA</sequence>
<evidence type="ECO:0000256" key="8">
    <source>
        <dbReference type="ARBA" id="ARBA00030865"/>
    </source>
</evidence>
<dbReference type="InterPro" id="IPR008925">
    <property type="entry name" value="aa_tRNA-synth_I_cd-bd_sf"/>
</dbReference>
<dbReference type="GO" id="GO:0005829">
    <property type="term" value="C:cytosol"/>
    <property type="evidence" value="ECO:0007669"/>
    <property type="project" value="TreeGrafter"/>
</dbReference>
<dbReference type="InterPro" id="IPR033910">
    <property type="entry name" value="GluRS_core"/>
</dbReference>
<evidence type="ECO:0000256" key="1">
    <source>
        <dbReference type="ARBA" id="ARBA00007894"/>
    </source>
</evidence>
<dbReference type="NCBIfam" id="TIGR00464">
    <property type="entry name" value="gltX_bact"/>
    <property type="match status" value="1"/>
</dbReference>
<evidence type="ECO:0000256" key="7">
    <source>
        <dbReference type="ARBA" id="ARBA00023146"/>
    </source>
</evidence>
<dbReference type="InterPro" id="IPR020058">
    <property type="entry name" value="Glu/Gln-tRNA-synth_Ib_cat-dom"/>
</dbReference>
<dbReference type="GO" id="GO:0006424">
    <property type="term" value="P:glutamyl-tRNA aminoacylation"/>
    <property type="evidence" value="ECO:0007669"/>
    <property type="project" value="InterPro"/>
</dbReference>
<keyword evidence="6" id="KW-0648">Protein biosynthesis</keyword>
<dbReference type="EMBL" id="CAFBMH010000119">
    <property type="protein sequence ID" value="CAB4926987.1"/>
    <property type="molecule type" value="Genomic_DNA"/>
</dbReference>
<proteinExistence type="inferred from homology"/>
<dbReference type="Pfam" id="PF19269">
    <property type="entry name" value="Anticodon_2"/>
    <property type="match status" value="1"/>
</dbReference>
<dbReference type="InterPro" id="IPR020751">
    <property type="entry name" value="aa-tRNA-synth_I_codon-bd_sub2"/>
</dbReference>
<evidence type="ECO:0000256" key="4">
    <source>
        <dbReference type="ARBA" id="ARBA00022741"/>
    </source>
</evidence>
<evidence type="ECO:0000259" key="9">
    <source>
        <dbReference type="Pfam" id="PF00749"/>
    </source>
</evidence>
<keyword evidence="3" id="KW-0436">Ligase</keyword>
<reference evidence="11" key="1">
    <citation type="submission" date="2020-05" db="EMBL/GenBank/DDBJ databases">
        <authorList>
            <person name="Chiriac C."/>
            <person name="Salcher M."/>
            <person name="Ghai R."/>
            <person name="Kavagutti S V."/>
        </authorList>
    </citation>
    <scope>NUCLEOTIDE SEQUENCE</scope>
</reference>
<dbReference type="PRINTS" id="PR00987">
    <property type="entry name" value="TRNASYNTHGLU"/>
</dbReference>
<feature type="domain" description="Aminoacyl-tRNA synthetase class I anticodon-binding" evidence="10">
    <location>
        <begin position="342"/>
        <end position="480"/>
    </location>
</feature>
<dbReference type="InterPro" id="IPR014729">
    <property type="entry name" value="Rossmann-like_a/b/a_fold"/>
</dbReference>
<evidence type="ECO:0000256" key="3">
    <source>
        <dbReference type="ARBA" id="ARBA00022598"/>
    </source>
</evidence>